<proteinExistence type="predicted"/>
<evidence type="ECO:0000259" key="5">
    <source>
        <dbReference type="SMART" id="SM00563"/>
    </source>
</evidence>
<reference evidence="6 7" key="1">
    <citation type="submission" date="2021-08" db="EMBL/GenBank/DDBJ databases">
        <authorList>
            <person name="Tuo L."/>
        </authorList>
    </citation>
    <scope>NUCLEOTIDE SEQUENCE [LARGE SCALE GENOMIC DNA]</scope>
    <source>
        <strain evidence="6 7">JCM 31229</strain>
    </source>
</reference>
<dbReference type="EMBL" id="JAINVV010000009">
    <property type="protein sequence ID" value="MBY8824622.1"/>
    <property type="molecule type" value="Genomic_DNA"/>
</dbReference>
<evidence type="ECO:0000256" key="2">
    <source>
        <dbReference type="ARBA" id="ARBA00022679"/>
    </source>
</evidence>
<keyword evidence="4" id="KW-1133">Transmembrane helix</keyword>
<comment type="caution">
    <text evidence="6">The sequence shown here is derived from an EMBL/GenBank/DDBJ whole genome shotgun (WGS) entry which is preliminary data.</text>
</comment>
<dbReference type="SMART" id="SM00563">
    <property type="entry name" value="PlsC"/>
    <property type="match status" value="1"/>
</dbReference>
<dbReference type="Proteomes" id="UP000706039">
    <property type="component" value="Unassembled WGS sequence"/>
</dbReference>
<dbReference type="PANTHER" id="PTHR10434">
    <property type="entry name" value="1-ACYL-SN-GLYCEROL-3-PHOSPHATE ACYLTRANSFERASE"/>
    <property type="match status" value="1"/>
</dbReference>
<dbReference type="GO" id="GO:0016746">
    <property type="term" value="F:acyltransferase activity"/>
    <property type="evidence" value="ECO:0007669"/>
    <property type="project" value="UniProtKB-KW"/>
</dbReference>
<name>A0ABS7PTF8_9SPHN</name>
<accession>A0ABS7PTF8</accession>
<keyword evidence="4" id="KW-0812">Transmembrane</keyword>
<keyword evidence="4" id="KW-0472">Membrane</keyword>
<evidence type="ECO:0000256" key="3">
    <source>
        <dbReference type="ARBA" id="ARBA00023315"/>
    </source>
</evidence>
<dbReference type="CDD" id="cd07989">
    <property type="entry name" value="LPLAT_AGPAT-like"/>
    <property type="match status" value="1"/>
</dbReference>
<evidence type="ECO:0000313" key="7">
    <source>
        <dbReference type="Proteomes" id="UP000706039"/>
    </source>
</evidence>
<dbReference type="SUPFAM" id="SSF69593">
    <property type="entry name" value="Glycerol-3-phosphate (1)-acyltransferase"/>
    <property type="match status" value="1"/>
</dbReference>
<dbReference type="PANTHER" id="PTHR10434:SF40">
    <property type="entry name" value="1-ACYL-SN-GLYCEROL-3-PHOSPHATE ACYLTRANSFERASE"/>
    <property type="match status" value="1"/>
</dbReference>
<dbReference type="InterPro" id="IPR002123">
    <property type="entry name" value="Plipid/glycerol_acylTrfase"/>
</dbReference>
<protein>
    <submittedName>
        <fullName evidence="6">1-acyl-sn-glycerol-3-phosphate acyltransferase</fullName>
    </submittedName>
</protein>
<evidence type="ECO:0000256" key="4">
    <source>
        <dbReference type="SAM" id="Phobius"/>
    </source>
</evidence>
<gene>
    <name evidence="6" type="ORF">K7G82_20120</name>
</gene>
<evidence type="ECO:0000313" key="6">
    <source>
        <dbReference type="EMBL" id="MBY8824622.1"/>
    </source>
</evidence>
<feature type="transmembrane region" description="Helical" evidence="4">
    <location>
        <begin position="6"/>
        <end position="26"/>
    </location>
</feature>
<keyword evidence="3 6" id="KW-0012">Acyltransferase</keyword>
<comment type="pathway">
    <text evidence="1">Lipid metabolism.</text>
</comment>
<evidence type="ECO:0000256" key="1">
    <source>
        <dbReference type="ARBA" id="ARBA00005189"/>
    </source>
</evidence>
<organism evidence="6 7">
    <name type="scientific">Sphingomonas colocasiae</name>
    <dbReference type="NCBI Taxonomy" id="1848973"/>
    <lineage>
        <taxon>Bacteria</taxon>
        <taxon>Pseudomonadati</taxon>
        <taxon>Pseudomonadota</taxon>
        <taxon>Alphaproteobacteria</taxon>
        <taxon>Sphingomonadales</taxon>
        <taxon>Sphingomonadaceae</taxon>
        <taxon>Sphingomonas</taxon>
    </lineage>
</organism>
<dbReference type="Pfam" id="PF01553">
    <property type="entry name" value="Acyltransferase"/>
    <property type="match status" value="1"/>
</dbReference>
<keyword evidence="7" id="KW-1185">Reference proteome</keyword>
<keyword evidence="2" id="KW-0808">Transferase</keyword>
<sequence>MLFLRSLLFAFVFYIGSVYYVLRAAVFSRSEAGARRAAWLWARFHRRCAERILGIYTRVEGVIPDRPVLYAIKHESMYETLEVLLLIGEPAVLMKKELIDIPFWGGVATRHGAIAIDRAGGAKALRSLVAASRAAAARGRSLILFPEGTRVPHGERAPLRAGFAGLYRHIGLPVVPVALDSGRLWPRRSFLKRPGIITFRFGDVIEPGLDRDAAEALVHAEINALNP</sequence>
<feature type="domain" description="Phospholipid/glycerol acyltransferase" evidence="5">
    <location>
        <begin position="68"/>
        <end position="182"/>
    </location>
</feature>
<dbReference type="RefSeq" id="WP_222991711.1">
    <property type="nucleotide sequence ID" value="NZ_JAINVV010000009.1"/>
</dbReference>